<evidence type="ECO:0000313" key="3">
    <source>
        <dbReference type="Proteomes" id="UP000499080"/>
    </source>
</evidence>
<dbReference type="EMBL" id="BGPR01008448">
    <property type="protein sequence ID" value="GBN33903.1"/>
    <property type="molecule type" value="Genomic_DNA"/>
</dbReference>
<gene>
    <name evidence="2" type="primary">POLX_2378</name>
    <name evidence="2" type="ORF">AVEN_187404_1</name>
</gene>
<name>A0A4Y2N4N0_ARAVE</name>
<evidence type="ECO:0000313" key="2">
    <source>
        <dbReference type="EMBL" id="GBN33903.1"/>
    </source>
</evidence>
<dbReference type="OrthoDB" id="430476at2759"/>
<dbReference type="Pfam" id="PF07727">
    <property type="entry name" value="RVT_2"/>
    <property type="match status" value="1"/>
</dbReference>
<proteinExistence type="predicted"/>
<dbReference type="Proteomes" id="UP000499080">
    <property type="component" value="Unassembled WGS sequence"/>
</dbReference>
<reference evidence="2 3" key="1">
    <citation type="journal article" date="2019" name="Sci. Rep.">
        <title>Orb-weaving spider Araneus ventricosus genome elucidates the spidroin gene catalogue.</title>
        <authorList>
            <person name="Kono N."/>
            <person name="Nakamura H."/>
            <person name="Ohtoshi R."/>
            <person name="Moran D.A.P."/>
            <person name="Shinohara A."/>
            <person name="Yoshida Y."/>
            <person name="Fujiwara M."/>
            <person name="Mori M."/>
            <person name="Tomita M."/>
            <person name="Arakawa K."/>
        </authorList>
    </citation>
    <scope>NUCLEOTIDE SEQUENCE [LARGE SCALE GENOMIC DNA]</scope>
</reference>
<sequence>MAIQAGKSITSCLHGENTKSEILTDSAEDQQEANVVEVRIPTYYQQAIRSREASERCDAMDREINVMIERKVWDLIYPPKNAKVLGNRWVYTLKRDENNRPVRFKTRLVAHGNTQLKGESFEEVFSPVVDFSIVRLFFSICVCLWKWTHVQVDINNAYLYANLGTTVYMKQLTGYEKEPHKVCLLRKAIYGLHQSGRQWILELENILIKLKFKKLDWCNCVYTFNDNVILVFYVDDIIVFGKEIQNVDSVLNLLQDDFDLKVLGRTKKLLGIEFKEQGNGLFINQTSYIKRVTKA</sequence>
<organism evidence="2 3">
    <name type="scientific">Araneus ventricosus</name>
    <name type="common">Orbweaver spider</name>
    <name type="synonym">Epeira ventricosa</name>
    <dbReference type="NCBI Taxonomy" id="182803"/>
    <lineage>
        <taxon>Eukaryota</taxon>
        <taxon>Metazoa</taxon>
        <taxon>Ecdysozoa</taxon>
        <taxon>Arthropoda</taxon>
        <taxon>Chelicerata</taxon>
        <taxon>Arachnida</taxon>
        <taxon>Araneae</taxon>
        <taxon>Araneomorphae</taxon>
        <taxon>Entelegynae</taxon>
        <taxon>Araneoidea</taxon>
        <taxon>Araneidae</taxon>
        <taxon>Araneus</taxon>
    </lineage>
</organism>
<dbReference type="SUPFAM" id="SSF56672">
    <property type="entry name" value="DNA/RNA polymerases"/>
    <property type="match status" value="1"/>
</dbReference>
<accession>A0A4Y2N4N0</accession>
<protein>
    <submittedName>
        <fullName evidence="2">Retrovirus-related Pol polyprotein from transposon TNT 1-94</fullName>
    </submittedName>
</protein>
<dbReference type="AlphaFoldDB" id="A0A4Y2N4N0"/>
<feature type="domain" description="Reverse transcriptase Ty1/copia-type" evidence="1">
    <location>
        <begin position="71"/>
        <end position="294"/>
    </location>
</feature>
<dbReference type="GO" id="GO:0071897">
    <property type="term" value="P:DNA biosynthetic process"/>
    <property type="evidence" value="ECO:0007669"/>
    <property type="project" value="UniProtKB-ARBA"/>
</dbReference>
<comment type="caution">
    <text evidence="2">The sequence shown here is derived from an EMBL/GenBank/DDBJ whole genome shotgun (WGS) entry which is preliminary data.</text>
</comment>
<dbReference type="InterPro" id="IPR013103">
    <property type="entry name" value="RVT_2"/>
</dbReference>
<evidence type="ECO:0000259" key="1">
    <source>
        <dbReference type="Pfam" id="PF07727"/>
    </source>
</evidence>
<keyword evidence="3" id="KW-1185">Reference proteome</keyword>
<dbReference type="InterPro" id="IPR043502">
    <property type="entry name" value="DNA/RNA_pol_sf"/>
</dbReference>